<dbReference type="Pfam" id="PF01809">
    <property type="entry name" value="YidD"/>
    <property type="match status" value="1"/>
</dbReference>
<protein>
    <recommendedName>
        <fullName evidence="1">Putative membrane protein insertion efficiency factor</fullName>
    </recommendedName>
</protein>
<dbReference type="InterPro" id="IPR002696">
    <property type="entry name" value="Membr_insert_effic_factor_YidD"/>
</dbReference>
<organism evidence="2 3">
    <name type="scientific">Ekhidna lutea</name>
    <dbReference type="NCBI Taxonomy" id="447679"/>
    <lineage>
        <taxon>Bacteria</taxon>
        <taxon>Pseudomonadati</taxon>
        <taxon>Bacteroidota</taxon>
        <taxon>Cytophagia</taxon>
        <taxon>Cytophagales</taxon>
        <taxon>Reichenbachiellaceae</taxon>
        <taxon>Ekhidna</taxon>
    </lineage>
</organism>
<name>A0A239M0H0_EKHLU</name>
<proteinExistence type="inferred from homology"/>
<evidence type="ECO:0000313" key="2">
    <source>
        <dbReference type="EMBL" id="SNT35573.1"/>
    </source>
</evidence>
<keyword evidence="1" id="KW-1003">Cell membrane</keyword>
<sequence>MKQILIFPVLVYQYTISPLFPNSCRFTPTCSQYTKEAIQKHGLKGLWMGLKRIGKCHPWGGSGYDPVP</sequence>
<dbReference type="SMART" id="SM01234">
    <property type="entry name" value="Haemolytic"/>
    <property type="match status" value="1"/>
</dbReference>
<keyword evidence="3" id="KW-1185">Reference proteome</keyword>
<dbReference type="EMBL" id="FZPD01000006">
    <property type="protein sequence ID" value="SNT35573.1"/>
    <property type="molecule type" value="Genomic_DNA"/>
</dbReference>
<keyword evidence="1" id="KW-0472">Membrane</keyword>
<reference evidence="2 3" key="1">
    <citation type="submission" date="2017-06" db="EMBL/GenBank/DDBJ databases">
        <authorList>
            <person name="Kim H.J."/>
            <person name="Triplett B.A."/>
        </authorList>
    </citation>
    <scope>NUCLEOTIDE SEQUENCE [LARGE SCALE GENOMIC DNA]</scope>
    <source>
        <strain evidence="2 3">DSM 19307</strain>
    </source>
</reference>
<dbReference type="HAMAP" id="MF_00386">
    <property type="entry name" value="UPF0161_YidD"/>
    <property type="match status" value="1"/>
</dbReference>
<evidence type="ECO:0000256" key="1">
    <source>
        <dbReference type="HAMAP-Rule" id="MF_00386"/>
    </source>
</evidence>
<dbReference type="PANTHER" id="PTHR33383:SF1">
    <property type="entry name" value="MEMBRANE PROTEIN INSERTION EFFICIENCY FACTOR-RELATED"/>
    <property type="match status" value="1"/>
</dbReference>
<dbReference type="AlphaFoldDB" id="A0A239M0H0"/>
<evidence type="ECO:0000313" key="3">
    <source>
        <dbReference type="Proteomes" id="UP000198393"/>
    </source>
</evidence>
<comment type="subcellular location">
    <subcellularLocation>
        <location evidence="1">Cell membrane</location>
        <topology evidence="1">Peripheral membrane protein</topology>
        <orientation evidence="1">Cytoplasmic side</orientation>
    </subcellularLocation>
</comment>
<dbReference type="Proteomes" id="UP000198393">
    <property type="component" value="Unassembled WGS sequence"/>
</dbReference>
<dbReference type="PANTHER" id="PTHR33383">
    <property type="entry name" value="MEMBRANE PROTEIN INSERTION EFFICIENCY FACTOR-RELATED"/>
    <property type="match status" value="1"/>
</dbReference>
<comment type="function">
    <text evidence="1">Could be involved in insertion of integral membrane proteins into the membrane.</text>
</comment>
<comment type="similarity">
    <text evidence="1">Belongs to the UPF0161 family.</text>
</comment>
<dbReference type="RefSeq" id="WP_407918765.1">
    <property type="nucleotide sequence ID" value="NZ_FZPD01000006.1"/>
</dbReference>
<accession>A0A239M0H0</accession>
<dbReference type="NCBIfam" id="TIGR00278">
    <property type="entry name" value="membrane protein insertion efficiency factor YidD"/>
    <property type="match status" value="1"/>
</dbReference>
<dbReference type="GO" id="GO:0005886">
    <property type="term" value="C:plasma membrane"/>
    <property type="evidence" value="ECO:0007669"/>
    <property type="project" value="UniProtKB-SubCell"/>
</dbReference>
<gene>
    <name evidence="2" type="ORF">SAMN05421640_3500</name>
</gene>